<feature type="compositionally biased region" description="Basic and acidic residues" evidence="1">
    <location>
        <begin position="1"/>
        <end position="22"/>
    </location>
</feature>
<accession>A0A6A5ST20</accession>
<reference evidence="2" key="1">
    <citation type="journal article" date="2020" name="Stud. Mycol.">
        <title>101 Dothideomycetes genomes: a test case for predicting lifestyles and emergence of pathogens.</title>
        <authorList>
            <person name="Haridas S."/>
            <person name="Albert R."/>
            <person name="Binder M."/>
            <person name="Bloem J."/>
            <person name="Labutti K."/>
            <person name="Salamov A."/>
            <person name="Andreopoulos B."/>
            <person name="Baker S."/>
            <person name="Barry K."/>
            <person name="Bills G."/>
            <person name="Bluhm B."/>
            <person name="Cannon C."/>
            <person name="Castanera R."/>
            <person name="Culley D."/>
            <person name="Daum C."/>
            <person name="Ezra D."/>
            <person name="Gonzalez J."/>
            <person name="Henrissat B."/>
            <person name="Kuo A."/>
            <person name="Liang C."/>
            <person name="Lipzen A."/>
            <person name="Lutzoni F."/>
            <person name="Magnuson J."/>
            <person name="Mondo S."/>
            <person name="Nolan M."/>
            <person name="Ohm R."/>
            <person name="Pangilinan J."/>
            <person name="Park H.-J."/>
            <person name="Ramirez L."/>
            <person name="Alfaro M."/>
            <person name="Sun H."/>
            <person name="Tritt A."/>
            <person name="Yoshinaga Y."/>
            <person name="Zwiers L.-H."/>
            <person name="Turgeon B."/>
            <person name="Goodwin S."/>
            <person name="Spatafora J."/>
            <person name="Crous P."/>
            <person name="Grigoriev I."/>
        </authorList>
    </citation>
    <scope>NUCLEOTIDE SEQUENCE</scope>
    <source>
        <strain evidence="2">CBS 161.51</strain>
    </source>
</reference>
<dbReference type="AlphaFoldDB" id="A0A6A5ST20"/>
<evidence type="ECO:0000313" key="2">
    <source>
        <dbReference type="EMBL" id="KAF1942894.1"/>
    </source>
</evidence>
<dbReference type="OrthoDB" id="3799942at2759"/>
<evidence type="ECO:0000256" key="1">
    <source>
        <dbReference type="SAM" id="MobiDB-lite"/>
    </source>
</evidence>
<protein>
    <submittedName>
        <fullName evidence="2">Uncharacterized protein</fullName>
    </submittedName>
</protein>
<name>A0A6A5ST20_9PLEO</name>
<feature type="compositionally biased region" description="Polar residues" evidence="1">
    <location>
        <begin position="27"/>
        <end position="36"/>
    </location>
</feature>
<organism evidence="2 3">
    <name type="scientific">Clathrospora elynae</name>
    <dbReference type="NCBI Taxonomy" id="706981"/>
    <lineage>
        <taxon>Eukaryota</taxon>
        <taxon>Fungi</taxon>
        <taxon>Dikarya</taxon>
        <taxon>Ascomycota</taxon>
        <taxon>Pezizomycotina</taxon>
        <taxon>Dothideomycetes</taxon>
        <taxon>Pleosporomycetidae</taxon>
        <taxon>Pleosporales</taxon>
        <taxon>Diademaceae</taxon>
        <taxon>Clathrospora</taxon>
    </lineage>
</organism>
<feature type="region of interest" description="Disordered" evidence="1">
    <location>
        <begin position="87"/>
        <end position="110"/>
    </location>
</feature>
<proteinExistence type="predicted"/>
<evidence type="ECO:0000313" key="3">
    <source>
        <dbReference type="Proteomes" id="UP000800038"/>
    </source>
</evidence>
<dbReference type="EMBL" id="ML976030">
    <property type="protein sequence ID" value="KAF1942894.1"/>
    <property type="molecule type" value="Genomic_DNA"/>
</dbReference>
<feature type="region of interest" description="Disordered" evidence="1">
    <location>
        <begin position="1"/>
        <end position="60"/>
    </location>
</feature>
<sequence length="152" mass="17017">MRERETKEGIGQEAQERLEREAPLNYNGETQSTPSTEDNKAQDAARENNKIQKMGLESHSEPIITQTCGIKRNLIASELTSESNTFFDSTTKKQKRKLASDSSPHHRLNPKLCTNAPPKFGEASFLAPLVSMVGAIVRKREGKVYVERTIES</sequence>
<gene>
    <name evidence="2" type="ORF">EJ02DRAFT_421696</name>
</gene>
<keyword evidence="3" id="KW-1185">Reference proteome</keyword>
<feature type="compositionally biased region" description="Basic and acidic residues" evidence="1">
    <location>
        <begin position="37"/>
        <end position="60"/>
    </location>
</feature>
<dbReference type="Proteomes" id="UP000800038">
    <property type="component" value="Unassembled WGS sequence"/>
</dbReference>